<gene>
    <name evidence="3" type="ORF">ABDJ40_22105</name>
</gene>
<dbReference type="EMBL" id="JBDPZC010000014">
    <property type="protein sequence ID" value="MEO3715475.1"/>
    <property type="molecule type" value="Genomic_DNA"/>
</dbReference>
<feature type="region of interest" description="Disordered" evidence="1">
    <location>
        <begin position="1"/>
        <end position="23"/>
    </location>
</feature>
<keyword evidence="2" id="KW-1133">Transmembrane helix</keyword>
<dbReference type="Proteomes" id="UP001462640">
    <property type="component" value="Unassembled WGS sequence"/>
</dbReference>
<comment type="caution">
    <text evidence="3">The sequence shown here is derived from an EMBL/GenBank/DDBJ whole genome shotgun (WGS) entry which is preliminary data.</text>
</comment>
<evidence type="ECO:0000313" key="4">
    <source>
        <dbReference type="Proteomes" id="UP001462640"/>
    </source>
</evidence>
<keyword evidence="2" id="KW-0812">Transmembrane</keyword>
<reference evidence="3 4" key="1">
    <citation type="submission" date="2024-05" db="EMBL/GenBank/DDBJ databases">
        <title>Roseateles sp. 2.12 16S ribosomal RNA gene Genome sequencing and assembly.</title>
        <authorList>
            <person name="Woo H."/>
        </authorList>
    </citation>
    <scope>NUCLEOTIDE SEQUENCE [LARGE SCALE GENOMIC DNA]</scope>
    <source>
        <strain evidence="3 4">2.12</strain>
    </source>
</reference>
<feature type="transmembrane region" description="Helical" evidence="2">
    <location>
        <begin position="42"/>
        <end position="66"/>
    </location>
</feature>
<organism evidence="3 4">
    <name type="scientific">Roseateles flavus</name>
    <dbReference type="NCBI Taxonomy" id="3149041"/>
    <lineage>
        <taxon>Bacteria</taxon>
        <taxon>Pseudomonadati</taxon>
        <taxon>Pseudomonadota</taxon>
        <taxon>Betaproteobacteria</taxon>
        <taxon>Burkholderiales</taxon>
        <taxon>Sphaerotilaceae</taxon>
        <taxon>Roseateles</taxon>
    </lineage>
</organism>
<evidence type="ECO:0000313" key="3">
    <source>
        <dbReference type="EMBL" id="MEO3715475.1"/>
    </source>
</evidence>
<accession>A0ABV0GKC7</accession>
<protein>
    <submittedName>
        <fullName evidence="3">Uncharacterized protein</fullName>
    </submittedName>
</protein>
<keyword evidence="2" id="KW-0472">Membrane</keyword>
<proteinExistence type="predicted"/>
<evidence type="ECO:0000256" key="2">
    <source>
        <dbReference type="SAM" id="Phobius"/>
    </source>
</evidence>
<dbReference type="RefSeq" id="WP_347612951.1">
    <property type="nucleotide sequence ID" value="NZ_JBDPZC010000014.1"/>
</dbReference>
<evidence type="ECO:0000256" key="1">
    <source>
        <dbReference type="SAM" id="MobiDB-lite"/>
    </source>
</evidence>
<name>A0ABV0GKC7_9BURK</name>
<sequence length="68" mass="6873">MAQGGAAGVQCSRGGESRRQPGRGAGALRCLLPALLLPCAGLGLLASALPLLPPAPCWGLCLLLLLRR</sequence>
<keyword evidence="4" id="KW-1185">Reference proteome</keyword>